<name>A0A8S5LZZ5_9CAUD</name>
<accession>A0A8S5LZZ5</accession>
<dbReference type="EMBL" id="BK014785">
    <property type="protein sequence ID" value="DAD75548.1"/>
    <property type="molecule type" value="Genomic_DNA"/>
</dbReference>
<sequence>MESALPNPTLRMLYSVAKALEVRIQDLIEYEDGDE</sequence>
<feature type="domain" description="HTH cro/C1-type" evidence="1">
    <location>
        <begin position="7"/>
        <end position="27"/>
    </location>
</feature>
<dbReference type="InterPro" id="IPR001387">
    <property type="entry name" value="Cro/C1-type_HTH"/>
</dbReference>
<evidence type="ECO:0000313" key="2">
    <source>
        <dbReference type="EMBL" id="DAD75548.1"/>
    </source>
</evidence>
<dbReference type="PROSITE" id="PS50943">
    <property type="entry name" value="HTH_CROC1"/>
    <property type="match status" value="1"/>
</dbReference>
<protein>
    <recommendedName>
        <fullName evidence="1">HTH cro/C1-type domain-containing protein</fullName>
    </recommendedName>
</protein>
<evidence type="ECO:0000259" key="1">
    <source>
        <dbReference type="PROSITE" id="PS50943"/>
    </source>
</evidence>
<proteinExistence type="predicted"/>
<organism evidence="2">
    <name type="scientific">Siphoviridae sp. ctM7c3</name>
    <dbReference type="NCBI Taxonomy" id="2826257"/>
    <lineage>
        <taxon>Viruses</taxon>
        <taxon>Duplodnaviria</taxon>
        <taxon>Heunggongvirae</taxon>
        <taxon>Uroviricota</taxon>
        <taxon>Caudoviricetes</taxon>
    </lineage>
</organism>
<reference evidence="2" key="1">
    <citation type="journal article" date="2021" name="Proc. Natl. Acad. Sci. U.S.A.">
        <title>A Catalog of Tens of Thousands of Viruses from Human Metagenomes Reveals Hidden Associations with Chronic Diseases.</title>
        <authorList>
            <person name="Tisza M.J."/>
            <person name="Buck C.B."/>
        </authorList>
    </citation>
    <scope>NUCLEOTIDE SEQUENCE</scope>
    <source>
        <strain evidence="2">CtM7c3</strain>
    </source>
</reference>